<feature type="chain" id="PRO_5042476921" evidence="2">
    <location>
        <begin position="16"/>
        <end position="158"/>
    </location>
</feature>
<evidence type="ECO:0000259" key="3">
    <source>
        <dbReference type="Pfam" id="PF01562"/>
    </source>
</evidence>
<dbReference type="GeneID" id="105364864"/>
<protein>
    <submittedName>
        <fullName evidence="5">ADAM DEC1-like</fullName>
    </submittedName>
</protein>
<dbReference type="RefSeq" id="XP_011501196.1">
    <property type="nucleotide sequence ID" value="XM_011502894.1"/>
</dbReference>
<evidence type="ECO:0000313" key="5">
    <source>
        <dbReference type="RefSeq" id="XP_011501196.1"/>
    </source>
</evidence>
<proteinExistence type="predicted"/>
<feature type="domain" description="Peptidase M12B propeptide" evidence="3">
    <location>
        <begin position="38"/>
        <end position="129"/>
    </location>
</feature>
<organism evidence="4 5">
    <name type="scientific">Ceratosolen solmsi marchali</name>
    <dbReference type="NCBI Taxonomy" id="326594"/>
    <lineage>
        <taxon>Eukaryota</taxon>
        <taxon>Metazoa</taxon>
        <taxon>Ecdysozoa</taxon>
        <taxon>Arthropoda</taxon>
        <taxon>Hexapoda</taxon>
        <taxon>Insecta</taxon>
        <taxon>Pterygota</taxon>
        <taxon>Neoptera</taxon>
        <taxon>Endopterygota</taxon>
        <taxon>Hymenoptera</taxon>
        <taxon>Apocrita</taxon>
        <taxon>Proctotrupomorpha</taxon>
        <taxon>Chalcidoidea</taxon>
        <taxon>Agaonidae</taxon>
        <taxon>Agaoninae</taxon>
        <taxon>Ceratosolen</taxon>
    </lineage>
</organism>
<evidence type="ECO:0000256" key="2">
    <source>
        <dbReference type="SAM" id="SignalP"/>
    </source>
</evidence>
<feature type="signal peptide" evidence="2">
    <location>
        <begin position="1"/>
        <end position="15"/>
    </location>
</feature>
<gene>
    <name evidence="5" type="primary">LOC105364864</name>
</gene>
<evidence type="ECO:0000256" key="1">
    <source>
        <dbReference type="ARBA" id="ARBA00023157"/>
    </source>
</evidence>
<sequence>MHFFINFLLINFVYAAHDFSSIKPKGLYTAEEHIHSHEIIFPRKVTHLGHLISPNVTHLSDGELHGLSAEMEDLYYDLTMGGNKYQLKLAPANSFIGRSMIVERHKREIRHRSAFKNHTTKCHYRGIIQNQPNSRVVLSTCDGLLLDNDVIWQKPRDL</sequence>
<keyword evidence="2" id="KW-0732">Signal</keyword>
<reference evidence="5" key="1">
    <citation type="submission" date="2025-08" db="UniProtKB">
        <authorList>
            <consortium name="RefSeq"/>
        </authorList>
    </citation>
    <scope>IDENTIFICATION</scope>
</reference>
<dbReference type="Pfam" id="PF01562">
    <property type="entry name" value="Pep_M12B_propep"/>
    <property type="match status" value="1"/>
</dbReference>
<keyword evidence="4" id="KW-1185">Reference proteome</keyword>
<dbReference type="KEGG" id="csol:105364864"/>
<dbReference type="AlphaFoldDB" id="A0AAJ7DYM1"/>
<name>A0AAJ7DYM1_9HYME</name>
<dbReference type="Proteomes" id="UP000695007">
    <property type="component" value="Unplaced"/>
</dbReference>
<accession>A0AAJ7DYM1</accession>
<evidence type="ECO:0000313" key="4">
    <source>
        <dbReference type="Proteomes" id="UP000695007"/>
    </source>
</evidence>
<keyword evidence="1" id="KW-1015">Disulfide bond</keyword>
<dbReference type="InterPro" id="IPR002870">
    <property type="entry name" value="Peptidase_M12B_N"/>
</dbReference>